<reference evidence="1" key="1">
    <citation type="submission" date="2019-08" db="EMBL/GenBank/DDBJ databases">
        <authorList>
            <person name="Kucharzyk K."/>
            <person name="Murdoch R.W."/>
            <person name="Higgins S."/>
            <person name="Loffler F."/>
        </authorList>
    </citation>
    <scope>NUCLEOTIDE SEQUENCE</scope>
</reference>
<dbReference type="EMBL" id="VSSQ01111975">
    <property type="protein sequence ID" value="MPN49068.1"/>
    <property type="molecule type" value="Genomic_DNA"/>
</dbReference>
<gene>
    <name evidence="1" type="ORF">SDC9_196681</name>
</gene>
<proteinExistence type="predicted"/>
<organism evidence="1">
    <name type="scientific">bioreactor metagenome</name>
    <dbReference type="NCBI Taxonomy" id="1076179"/>
    <lineage>
        <taxon>unclassified sequences</taxon>
        <taxon>metagenomes</taxon>
        <taxon>ecological metagenomes</taxon>
    </lineage>
</organism>
<name>A0A645ICN1_9ZZZZ</name>
<comment type="caution">
    <text evidence="1">The sequence shown here is derived from an EMBL/GenBank/DDBJ whole genome shotgun (WGS) entry which is preliminary data.</text>
</comment>
<evidence type="ECO:0000313" key="1">
    <source>
        <dbReference type="EMBL" id="MPN49068.1"/>
    </source>
</evidence>
<accession>A0A645ICN1</accession>
<sequence>MAFEGSVRLRFHPGIAVEFHGQRFIRSPIFPDITVPQPIFRQLDLIAIHELLPEQSVFITDSHAGSRNSRGCHGIHKTGCQSAQSPIAQAGVHFIGLDLLQIQSQFPQSRLSGFPDT</sequence>
<protein>
    <submittedName>
        <fullName evidence="1">Uncharacterized protein</fullName>
    </submittedName>
</protein>
<dbReference type="AlphaFoldDB" id="A0A645ICN1"/>